<evidence type="ECO:0000256" key="1">
    <source>
        <dbReference type="SAM" id="MobiDB-lite"/>
    </source>
</evidence>
<comment type="caution">
    <text evidence="2">The sequence shown here is derived from an EMBL/GenBank/DDBJ whole genome shotgun (WGS) entry which is preliminary data.</text>
</comment>
<reference evidence="2 3" key="1">
    <citation type="submission" date="2024-05" db="EMBL/GenBank/DDBJ databases">
        <authorList>
            <person name="Wallberg A."/>
        </authorList>
    </citation>
    <scope>NUCLEOTIDE SEQUENCE [LARGE SCALE GENOMIC DNA]</scope>
</reference>
<feature type="region of interest" description="Disordered" evidence="1">
    <location>
        <begin position="68"/>
        <end position="87"/>
    </location>
</feature>
<dbReference type="Proteomes" id="UP001497623">
    <property type="component" value="Unassembled WGS sequence"/>
</dbReference>
<feature type="non-terminal residue" evidence="2">
    <location>
        <position position="106"/>
    </location>
</feature>
<dbReference type="EMBL" id="CAXKWB010020480">
    <property type="protein sequence ID" value="CAL4122621.1"/>
    <property type="molecule type" value="Genomic_DNA"/>
</dbReference>
<accession>A0AAV2RF69</accession>
<organism evidence="2 3">
    <name type="scientific">Meganyctiphanes norvegica</name>
    <name type="common">Northern krill</name>
    <name type="synonym">Thysanopoda norvegica</name>
    <dbReference type="NCBI Taxonomy" id="48144"/>
    <lineage>
        <taxon>Eukaryota</taxon>
        <taxon>Metazoa</taxon>
        <taxon>Ecdysozoa</taxon>
        <taxon>Arthropoda</taxon>
        <taxon>Crustacea</taxon>
        <taxon>Multicrustacea</taxon>
        <taxon>Malacostraca</taxon>
        <taxon>Eumalacostraca</taxon>
        <taxon>Eucarida</taxon>
        <taxon>Euphausiacea</taxon>
        <taxon>Euphausiidae</taxon>
        <taxon>Meganyctiphanes</taxon>
    </lineage>
</organism>
<keyword evidence="3" id="KW-1185">Reference proteome</keyword>
<name>A0AAV2RF69_MEGNR</name>
<protein>
    <submittedName>
        <fullName evidence="2">Uncharacterized protein</fullName>
    </submittedName>
</protein>
<evidence type="ECO:0000313" key="3">
    <source>
        <dbReference type="Proteomes" id="UP001497623"/>
    </source>
</evidence>
<feature type="compositionally biased region" description="Polar residues" evidence="1">
    <location>
        <begin position="68"/>
        <end position="86"/>
    </location>
</feature>
<dbReference type="AlphaFoldDB" id="A0AAV2RF69"/>
<feature type="non-terminal residue" evidence="2">
    <location>
        <position position="1"/>
    </location>
</feature>
<gene>
    <name evidence="2" type="ORF">MNOR_LOCUS23343</name>
</gene>
<evidence type="ECO:0000313" key="2">
    <source>
        <dbReference type="EMBL" id="CAL4122621.1"/>
    </source>
</evidence>
<proteinExistence type="predicted"/>
<sequence>QTSDKMVVDKEDRLLQAIHDSDIKEVQKLVESIDEIDKDMVELAMEEAKEKGQNTIFKYLDRAVNNTKGTKVPQDQHNTTLSNSEVGASGDVHINNVRTVNIIGKQ</sequence>